<organism evidence="1">
    <name type="scientific">Arion vulgaris</name>
    <dbReference type="NCBI Taxonomy" id="1028688"/>
    <lineage>
        <taxon>Eukaryota</taxon>
        <taxon>Metazoa</taxon>
        <taxon>Spiralia</taxon>
        <taxon>Lophotrochozoa</taxon>
        <taxon>Mollusca</taxon>
        <taxon>Gastropoda</taxon>
        <taxon>Heterobranchia</taxon>
        <taxon>Euthyneura</taxon>
        <taxon>Panpulmonata</taxon>
        <taxon>Eupulmonata</taxon>
        <taxon>Stylommatophora</taxon>
        <taxon>Helicina</taxon>
        <taxon>Arionoidea</taxon>
        <taxon>Arionidae</taxon>
        <taxon>Arion</taxon>
    </lineage>
</organism>
<accession>A0A0B6Z5G9</accession>
<feature type="non-terminal residue" evidence="1">
    <location>
        <position position="69"/>
    </location>
</feature>
<evidence type="ECO:0000313" key="1">
    <source>
        <dbReference type="EMBL" id="CEK63788.1"/>
    </source>
</evidence>
<name>A0A0B6Z5G9_9EUPU</name>
<feature type="non-terminal residue" evidence="1">
    <location>
        <position position="1"/>
    </location>
</feature>
<sequence>QHAFSALRRLRQESTETVQCYSDRLINLGEEAFEGQDMQEEGIDRQLLTIFVDGLASDRLKIHLLRQKP</sequence>
<dbReference type="EMBL" id="HACG01016923">
    <property type="protein sequence ID" value="CEK63788.1"/>
    <property type="molecule type" value="Transcribed_RNA"/>
</dbReference>
<gene>
    <name evidence="1" type="primary">ORF49499</name>
</gene>
<dbReference type="AlphaFoldDB" id="A0A0B6Z5G9"/>
<evidence type="ECO:0008006" key="2">
    <source>
        <dbReference type="Google" id="ProtNLM"/>
    </source>
</evidence>
<reference evidence="1" key="1">
    <citation type="submission" date="2014-12" db="EMBL/GenBank/DDBJ databases">
        <title>Insight into the proteome of Arion vulgaris.</title>
        <authorList>
            <person name="Aradska J."/>
            <person name="Bulat T."/>
            <person name="Smidak R."/>
            <person name="Sarate P."/>
            <person name="Gangsoo J."/>
            <person name="Sialana F."/>
            <person name="Bilban M."/>
            <person name="Lubec G."/>
        </authorList>
    </citation>
    <scope>NUCLEOTIDE SEQUENCE</scope>
    <source>
        <tissue evidence="1">Skin</tissue>
    </source>
</reference>
<proteinExistence type="predicted"/>
<protein>
    <recommendedName>
        <fullName evidence="2">Retrotransposon gag domain-containing protein</fullName>
    </recommendedName>
</protein>